<evidence type="ECO:0000256" key="1">
    <source>
        <dbReference type="SAM" id="MobiDB-lite"/>
    </source>
</evidence>
<reference evidence="4 5" key="2">
    <citation type="journal article" date="2013" name="Plant Cell Physiol.">
        <title>Rice Annotation Project Database (RAP-DB): an integrative and interactive database for rice genomics.</title>
        <authorList>
            <person name="Sakai H."/>
            <person name="Lee S.S."/>
            <person name="Tanaka T."/>
            <person name="Numa H."/>
            <person name="Kim J."/>
            <person name="Kawahara Y."/>
            <person name="Wakimoto H."/>
            <person name="Yang C.C."/>
            <person name="Iwamoto M."/>
            <person name="Abe T."/>
            <person name="Yamada Y."/>
            <person name="Muto A."/>
            <person name="Inokuchi H."/>
            <person name="Ikemura T."/>
            <person name="Matsumoto T."/>
            <person name="Sasaki T."/>
            <person name="Itoh T."/>
        </authorList>
    </citation>
    <scope>NUCLEOTIDE SEQUENCE [LARGE SCALE GENOMIC DNA]</scope>
    <source>
        <strain evidence="5">cv. Nipponbare</strain>
    </source>
</reference>
<proteinExistence type="predicted"/>
<dbReference type="PaxDb" id="39947-A0A0P0Y484"/>
<reference evidence="4 5" key="3">
    <citation type="journal article" date="2013" name="Rice">
        <title>Improvement of the Oryza sativa Nipponbare reference genome using next generation sequence and optical map data.</title>
        <authorList>
            <person name="Kawahara Y."/>
            <person name="de la Bastide M."/>
            <person name="Hamilton J.P."/>
            <person name="Kanamori H."/>
            <person name="McCombie W.R."/>
            <person name="Ouyang S."/>
            <person name="Schwartz D.C."/>
            <person name="Tanaka T."/>
            <person name="Wu J."/>
            <person name="Zhou S."/>
            <person name="Childs K.L."/>
            <person name="Davidson R.M."/>
            <person name="Lin H."/>
            <person name="Quesada-Ocampo L."/>
            <person name="Vaillancourt B."/>
            <person name="Sakai H."/>
            <person name="Lee S.S."/>
            <person name="Kim J."/>
            <person name="Numa H."/>
            <person name="Itoh T."/>
            <person name="Buell C.R."/>
            <person name="Matsumoto T."/>
        </authorList>
    </citation>
    <scope>NUCLEOTIDE SEQUENCE [LARGE SCALE GENOMIC DNA]</scope>
    <source>
        <strain evidence="5">cv. Nipponbare</strain>
    </source>
</reference>
<evidence type="ECO:0000256" key="3">
    <source>
        <dbReference type="SAM" id="SignalP"/>
    </source>
</evidence>
<evidence type="ECO:0000313" key="4">
    <source>
        <dbReference type="EMBL" id="BAT14755.1"/>
    </source>
</evidence>
<reference evidence="5" key="1">
    <citation type="journal article" date="2005" name="Nature">
        <title>The map-based sequence of the rice genome.</title>
        <authorList>
            <consortium name="International rice genome sequencing project (IRGSP)"/>
            <person name="Matsumoto T."/>
            <person name="Wu J."/>
            <person name="Kanamori H."/>
            <person name="Katayose Y."/>
            <person name="Fujisawa M."/>
            <person name="Namiki N."/>
            <person name="Mizuno H."/>
            <person name="Yamamoto K."/>
            <person name="Antonio B.A."/>
            <person name="Baba T."/>
            <person name="Sakata K."/>
            <person name="Nagamura Y."/>
            <person name="Aoki H."/>
            <person name="Arikawa K."/>
            <person name="Arita K."/>
            <person name="Bito T."/>
            <person name="Chiden Y."/>
            <person name="Fujitsuka N."/>
            <person name="Fukunaka R."/>
            <person name="Hamada M."/>
            <person name="Harada C."/>
            <person name="Hayashi A."/>
            <person name="Hijishita S."/>
            <person name="Honda M."/>
            <person name="Hosokawa S."/>
            <person name="Ichikawa Y."/>
            <person name="Idonuma A."/>
            <person name="Iijima M."/>
            <person name="Ikeda M."/>
            <person name="Ikeno M."/>
            <person name="Ito K."/>
            <person name="Ito S."/>
            <person name="Ito T."/>
            <person name="Ito Y."/>
            <person name="Ito Y."/>
            <person name="Iwabuchi A."/>
            <person name="Kamiya K."/>
            <person name="Karasawa W."/>
            <person name="Kurita K."/>
            <person name="Katagiri S."/>
            <person name="Kikuta A."/>
            <person name="Kobayashi H."/>
            <person name="Kobayashi N."/>
            <person name="Machita K."/>
            <person name="Maehara T."/>
            <person name="Masukawa M."/>
            <person name="Mizubayashi T."/>
            <person name="Mukai Y."/>
            <person name="Nagasaki H."/>
            <person name="Nagata Y."/>
            <person name="Naito S."/>
            <person name="Nakashima M."/>
            <person name="Nakama Y."/>
            <person name="Nakamichi Y."/>
            <person name="Nakamura M."/>
            <person name="Meguro A."/>
            <person name="Negishi M."/>
            <person name="Ohta I."/>
            <person name="Ohta T."/>
            <person name="Okamoto M."/>
            <person name="Ono N."/>
            <person name="Saji S."/>
            <person name="Sakaguchi M."/>
            <person name="Sakai K."/>
            <person name="Shibata M."/>
            <person name="Shimokawa T."/>
            <person name="Song J."/>
            <person name="Takazaki Y."/>
            <person name="Terasawa K."/>
            <person name="Tsugane M."/>
            <person name="Tsuji K."/>
            <person name="Ueda S."/>
            <person name="Waki K."/>
            <person name="Yamagata H."/>
            <person name="Yamamoto M."/>
            <person name="Yamamoto S."/>
            <person name="Yamane H."/>
            <person name="Yoshiki S."/>
            <person name="Yoshihara R."/>
            <person name="Yukawa K."/>
            <person name="Zhong H."/>
            <person name="Yano M."/>
            <person name="Yuan Q."/>
            <person name="Ouyang S."/>
            <person name="Liu J."/>
            <person name="Jones K.M."/>
            <person name="Gansberger K."/>
            <person name="Moffat K."/>
            <person name="Hill J."/>
            <person name="Bera J."/>
            <person name="Fadrosh D."/>
            <person name="Jin S."/>
            <person name="Johri S."/>
            <person name="Kim M."/>
            <person name="Overton L."/>
            <person name="Reardon M."/>
            <person name="Tsitrin T."/>
            <person name="Vuong H."/>
            <person name="Weaver B."/>
            <person name="Ciecko A."/>
            <person name="Tallon L."/>
            <person name="Jackson J."/>
            <person name="Pai G."/>
            <person name="Aken S.V."/>
            <person name="Utterback T."/>
            <person name="Reidmuller S."/>
            <person name="Feldblyum T."/>
            <person name="Hsiao J."/>
            <person name="Zismann V."/>
            <person name="Iobst S."/>
            <person name="de Vazeille A.R."/>
            <person name="Buell C.R."/>
            <person name="Ying K."/>
            <person name="Li Y."/>
            <person name="Lu T."/>
            <person name="Huang Y."/>
            <person name="Zhao Q."/>
            <person name="Feng Q."/>
            <person name="Zhang L."/>
            <person name="Zhu J."/>
            <person name="Weng Q."/>
            <person name="Mu J."/>
            <person name="Lu Y."/>
            <person name="Fan D."/>
            <person name="Liu Y."/>
            <person name="Guan J."/>
            <person name="Zhang Y."/>
            <person name="Yu S."/>
            <person name="Liu X."/>
            <person name="Zhang Y."/>
            <person name="Hong G."/>
            <person name="Han B."/>
            <person name="Choisne N."/>
            <person name="Demange N."/>
            <person name="Orjeda G."/>
            <person name="Samain S."/>
            <person name="Cattolico L."/>
            <person name="Pelletier E."/>
            <person name="Couloux A."/>
            <person name="Segurens B."/>
            <person name="Wincker P."/>
            <person name="D'Hont A."/>
            <person name="Scarpelli C."/>
            <person name="Weissenbach J."/>
            <person name="Salanoubat M."/>
            <person name="Quetier F."/>
            <person name="Yu Y."/>
            <person name="Kim H.R."/>
            <person name="Rambo T."/>
            <person name="Currie J."/>
            <person name="Collura K."/>
            <person name="Luo M."/>
            <person name="Yang T."/>
            <person name="Ammiraju J.S.S."/>
            <person name="Engler F."/>
            <person name="Soderlund C."/>
            <person name="Wing R.A."/>
            <person name="Palmer L.E."/>
            <person name="de la Bastide M."/>
            <person name="Spiegel L."/>
            <person name="Nascimento L."/>
            <person name="Zutavern T."/>
            <person name="O'Shaughnessy A."/>
            <person name="Dike S."/>
            <person name="Dedhia N."/>
            <person name="Preston R."/>
            <person name="Balija V."/>
            <person name="McCombie W.R."/>
            <person name="Chow T."/>
            <person name="Chen H."/>
            <person name="Chung M."/>
            <person name="Chen C."/>
            <person name="Shaw J."/>
            <person name="Wu H."/>
            <person name="Hsiao K."/>
            <person name="Chao Y."/>
            <person name="Chu M."/>
            <person name="Cheng C."/>
            <person name="Hour A."/>
            <person name="Lee P."/>
            <person name="Lin S."/>
            <person name="Lin Y."/>
            <person name="Liou J."/>
            <person name="Liu S."/>
            <person name="Hsing Y."/>
            <person name="Raghuvanshi S."/>
            <person name="Mohanty A."/>
            <person name="Bharti A.K."/>
            <person name="Gaur A."/>
            <person name="Gupta V."/>
            <person name="Kumar D."/>
            <person name="Ravi V."/>
            <person name="Vij S."/>
            <person name="Kapur A."/>
            <person name="Khurana P."/>
            <person name="Khurana P."/>
            <person name="Khurana J.P."/>
            <person name="Tyagi A.K."/>
            <person name="Gaikwad K."/>
            <person name="Singh A."/>
            <person name="Dalal V."/>
            <person name="Srivastava S."/>
            <person name="Dixit A."/>
            <person name="Pal A.K."/>
            <person name="Ghazi I.A."/>
            <person name="Yadav M."/>
            <person name="Pandit A."/>
            <person name="Bhargava A."/>
            <person name="Sureshbabu K."/>
            <person name="Batra K."/>
            <person name="Sharma T.R."/>
            <person name="Mohapatra T."/>
            <person name="Singh N.K."/>
            <person name="Messing J."/>
            <person name="Nelson A.B."/>
            <person name="Fuks G."/>
            <person name="Kavchok S."/>
            <person name="Keizer G."/>
            <person name="Linton E."/>
            <person name="Llaca V."/>
            <person name="Song R."/>
            <person name="Tanyolac B."/>
            <person name="Young S."/>
            <person name="Ho-Il K."/>
            <person name="Hahn J.H."/>
            <person name="Sangsakoo G."/>
            <person name="Vanavichit A."/>
            <person name="de Mattos Luiz.A.T."/>
            <person name="Zimmer P.D."/>
            <person name="Malone G."/>
            <person name="Dellagostin O."/>
            <person name="de Oliveira A.C."/>
            <person name="Bevan M."/>
            <person name="Bancroft I."/>
            <person name="Minx P."/>
            <person name="Cordum H."/>
            <person name="Wilson R."/>
            <person name="Cheng Z."/>
            <person name="Jin W."/>
            <person name="Jiang J."/>
            <person name="Leong S.A."/>
            <person name="Iwama H."/>
            <person name="Gojobori T."/>
            <person name="Itoh T."/>
            <person name="Niimura Y."/>
            <person name="Fujii Y."/>
            <person name="Habara T."/>
            <person name="Sakai H."/>
            <person name="Sato Y."/>
            <person name="Wilson G."/>
            <person name="Kumar K."/>
            <person name="McCouch S."/>
            <person name="Juretic N."/>
            <person name="Hoen D."/>
            <person name="Wright S."/>
            <person name="Bruskiewich R."/>
            <person name="Bureau T."/>
            <person name="Miyao A."/>
            <person name="Hirochika H."/>
            <person name="Nishikawa T."/>
            <person name="Kadowaki K."/>
            <person name="Sugiura M."/>
            <person name="Burr B."/>
            <person name="Sasaki T."/>
        </authorList>
    </citation>
    <scope>NUCLEOTIDE SEQUENCE [LARGE SCALE GENOMIC DNA]</scope>
    <source>
        <strain evidence="5">cv. Nipponbare</strain>
    </source>
</reference>
<keyword evidence="3" id="KW-0732">Signal</keyword>
<sequence length="136" mass="14133">MMLVMIATLSALPGSHPGSIGCVMFSVFMSTMASSAFVVVVVELLLRLRMSWPENRSWQPASSATTTSSASGHARRATRDAPATQSPQAEALGKSPRQSATPYTVSGAAPAAPLPNSDGVDAFLASPAINRSRLDS</sequence>
<feature type="chain" id="PRO_5006057377" evidence="3">
    <location>
        <begin position="18"/>
        <end position="136"/>
    </location>
</feature>
<accession>A0A0P0Y484</accession>
<evidence type="ECO:0000313" key="5">
    <source>
        <dbReference type="Proteomes" id="UP000059680"/>
    </source>
</evidence>
<organism evidence="4 5">
    <name type="scientific">Oryza sativa subsp. japonica</name>
    <name type="common">Rice</name>
    <dbReference type="NCBI Taxonomy" id="39947"/>
    <lineage>
        <taxon>Eukaryota</taxon>
        <taxon>Viridiplantae</taxon>
        <taxon>Streptophyta</taxon>
        <taxon>Embryophyta</taxon>
        <taxon>Tracheophyta</taxon>
        <taxon>Spermatophyta</taxon>
        <taxon>Magnoliopsida</taxon>
        <taxon>Liliopsida</taxon>
        <taxon>Poales</taxon>
        <taxon>Poaceae</taxon>
        <taxon>BOP clade</taxon>
        <taxon>Oryzoideae</taxon>
        <taxon>Oryzeae</taxon>
        <taxon>Oryzinae</taxon>
        <taxon>Oryza</taxon>
        <taxon>Oryza sativa</taxon>
    </lineage>
</organism>
<gene>
    <name evidence="4" type="ordered locus">Os11g0601300</name>
    <name evidence="4" type="ORF">OSNPB_110601300</name>
</gene>
<keyword evidence="5" id="KW-1185">Reference proteome</keyword>
<keyword evidence="2" id="KW-0812">Transmembrane</keyword>
<keyword evidence="2" id="KW-1133">Transmembrane helix</keyword>
<keyword evidence="2" id="KW-0472">Membrane</keyword>
<dbReference type="InParanoid" id="A0A0P0Y484"/>
<feature type="signal peptide" evidence="3">
    <location>
        <begin position="1"/>
        <end position="17"/>
    </location>
</feature>
<protein>
    <submittedName>
        <fullName evidence="4">Os11g0601300 protein</fullName>
    </submittedName>
</protein>
<dbReference type="AlphaFoldDB" id="A0A0P0Y484"/>
<feature type="region of interest" description="Disordered" evidence="1">
    <location>
        <begin position="56"/>
        <end position="119"/>
    </location>
</feature>
<feature type="transmembrane region" description="Helical" evidence="2">
    <location>
        <begin position="27"/>
        <end position="46"/>
    </location>
</feature>
<feature type="compositionally biased region" description="Low complexity" evidence="1">
    <location>
        <begin position="61"/>
        <end position="72"/>
    </location>
</feature>
<name>A0A0P0Y484_ORYSJ</name>
<dbReference type="Gramene" id="Os11t0601300-00">
    <property type="protein sequence ID" value="Os11t0601300-00"/>
    <property type="gene ID" value="Os11g0601300"/>
</dbReference>
<dbReference type="Proteomes" id="UP000059680">
    <property type="component" value="Chromosome 11"/>
</dbReference>
<dbReference type="EMBL" id="AP014967">
    <property type="protein sequence ID" value="BAT14755.1"/>
    <property type="molecule type" value="Genomic_DNA"/>
</dbReference>
<evidence type="ECO:0000256" key="2">
    <source>
        <dbReference type="SAM" id="Phobius"/>
    </source>
</evidence>